<feature type="transmembrane region" description="Helical" evidence="2">
    <location>
        <begin position="15"/>
        <end position="35"/>
    </location>
</feature>
<feature type="region of interest" description="Disordered" evidence="1">
    <location>
        <begin position="365"/>
        <end position="392"/>
    </location>
</feature>
<protein>
    <recommendedName>
        <fullName evidence="5">Glycosyltransferase family 31 protein</fullName>
    </recommendedName>
</protein>
<keyword evidence="2" id="KW-0472">Membrane</keyword>
<keyword evidence="2" id="KW-1133">Transmembrane helix</keyword>
<evidence type="ECO:0000313" key="4">
    <source>
        <dbReference type="Proteomes" id="UP000323067"/>
    </source>
</evidence>
<feature type="region of interest" description="Disordered" evidence="1">
    <location>
        <begin position="108"/>
        <end position="129"/>
    </location>
</feature>
<evidence type="ECO:0000256" key="1">
    <source>
        <dbReference type="SAM" id="MobiDB-lite"/>
    </source>
</evidence>
<accession>A0A2H4SMD3</accession>
<sequence length="528" mass="58944">MGQLVASPFSVPRRLISMLFISAVLAYTFVFLQSWNLDNELSRLFPSRYDRNSSELSLETDNYLDDLIRQHDLSPRVEWAAWNIASTQNQKKWTSLTRVPRRFQPRRPRVFDPRDQRPSPAPMAFGTLPLPSPRGWRPGQFDATHYLFGLSTTYERLMKDDRAMLKNWQWWLTNGQQASSGAHMVVMLDRADDEQMQKVESTLTELAIPAMVYNSGEPLSATTRYAQLAGELYAYGSALSAVGVDKRWFVLMDDAIFFPSLSYLDETLAAYDAHDRVYIGVPSDRSDWEARDGRLSTTGGGVVVLSRRGLGRYLSLSCAEGHAAGEQPPSRKAARHWAATLHECLTTRGDLPMHVIPGLYSPVADDDDASSRSDDLESGARPLALRNRAPMTAGGGPDTATAYLVADECGEACFAQRFLFRDGWVLVNGVSITQYQNPLTVRRAEDGRRPGAAAQRTLDDDGRVRLTGGGGRNVWTLLDSSVDDYGVVWQAYVKRDVRHKRAPTAADAESLDSVIILVWHQNKTGVKH</sequence>
<dbReference type="EMBL" id="CP023325">
    <property type="protein sequence ID" value="ATY64270.1"/>
    <property type="molecule type" value="Genomic_DNA"/>
</dbReference>
<gene>
    <name evidence="3" type="ORF">A9K55_004114</name>
</gene>
<keyword evidence="2" id="KW-0812">Transmembrane</keyword>
<dbReference type="Proteomes" id="UP000323067">
    <property type="component" value="Chromosome v"/>
</dbReference>
<organism evidence="3 4">
    <name type="scientific">Cordyceps militaris</name>
    <name type="common">Caterpillar fungus</name>
    <name type="synonym">Clavaria militaris</name>
    <dbReference type="NCBI Taxonomy" id="73501"/>
    <lineage>
        <taxon>Eukaryota</taxon>
        <taxon>Fungi</taxon>
        <taxon>Dikarya</taxon>
        <taxon>Ascomycota</taxon>
        <taxon>Pezizomycotina</taxon>
        <taxon>Sordariomycetes</taxon>
        <taxon>Hypocreomycetidae</taxon>
        <taxon>Hypocreales</taxon>
        <taxon>Cordycipitaceae</taxon>
        <taxon>Cordyceps</taxon>
    </lineage>
</organism>
<name>A0A2H4SMD3_CORMI</name>
<dbReference type="VEuPathDB" id="FungiDB:CCM_04698"/>
<dbReference type="Gene3D" id="3.90.550.50">
    <property type="match status" value="1"/>
</dbReference>
<evidence type="ECO:0000313" key="3">
    <source>
        <dbReference type="EMBL" id="ATY64270.1"/>
    </source>
</evidence>
<dbReference type="AlphaFoldDB" id="A0A2H4SMD3"/>
<reference evidence="3 4" key="1">
    <citation type="journal article" date="2017" name="BMC Genomics">
        <title>Chromosome level assembly and secondary metabolite potential of the parasitic fungus Cordyceps militaris.</title>
        <authorList>
            <person name="Kramer G.J."/>
            <person name="Nodwell J.R."/>
        </authorList>
    </citation>
    <scope>NUCLEOTIDE SEQUENCE [LARGE SCALE GENOMIC DNA]</scope>
    <source>
        <strain evidence="3 4">ATCC 34164</strain>
    </source>
</reference>
<dbReference type="OrthoDB" id="414175at2759"/>
<evidence type="ECO:0000256" key="2">
    <source>
        <dbReference type="SAM" id="Phobius"/>
    </source>
</evidence>
<proteinExistence type="predicted"/>
<evidence type="ECO:0008006" key="5">
    <source>
        <dbReference type="Google" id="ProtNLM"/>
    </source>
</evidence>
<dbReference type="VEuPathDB" id="FungiDB:A9K55_004114"/>